<dbReference type="Proteomes" id="UP001500729">
    <property type="component" value="Unassembled WGS sequence"/>
</dbReference>
<comment type="caution">
    <text evidence="2">The sequence shown here is derived from an EMBL/GenBank/DDBJ whole genome shotgun (WGS) entry which is preliminary data.</text>
</comment>
<reference evidence="3" key="1">
    <citation type="journal article" date="2019" name="Int. J. Syst. Evol. Microbiol.">
        <title>The Global Catalogue of Microorganisms (GCM) 10K type strain sequencing project: providing services to taxonomists for standard genome sequencing and annotation.</title>
        <authorList>
            <consortium name="The Broad Institute Genomics Platform"/>
            <consortium name="The Broad Institute Genome Sequencing Center for Infectious Disease"/>
            <person name="Wu L."/>
            <person name="Ma J."/>
        </authorList>
    </citation>
    <scope>NUCLEOTIDE SEQUENCE [LARGE SCALE GENOMIC DNA]</scope>
    <source>
        <strain evidence="3">JCM 10303</strain>
    </source>
</reference>
<keyword evidence="3" id="KW-1185">Reference proteome</keyword>
<name>A0ABP3M3B5_SACER</name>
<protein>
    <submittedName>
        <fullName evidence="2">Uncharacterized protein</fullName>
    </submittedName>
</protein>
<proteinExistence type="predicted"/>
<sequence>MLCHGRPSVPQSGALPVTVELPPPGSGGQVVVAEEQPAVAHLSGRKTEGPARATSVSFTLPGDDAPIRTAWVRGGVDGPLRAGTS</sequence>
<accession>A0ABP3M3B5</accession>
<feature type="region of interest" description="Disordered" evidence="1">
    <location>
        <begin position="41"/>
        <end position="60"/>
    </location>
</feature>
<evidence type="ECO:0000313" key="3">
    <source>
        <dbReference type="Proteomes" id="UP001500729"/>
    </source>
</evidence>
<evidence type="ECO:0000256" key="1">
    <source>
        <dbReference type="SAM" id="MobiDB-lite"/>
    </source>
</evidence>
<dbReference type="EMBL" id="BAAAGS010000003">
    <property type="protein sequence ID" value="GAA0510292.1"/>
    <property type="molecule type" value="Genomic_DNA"/>
</dbReference>
<gene>
    <name evidence="2" type="ORF">GCM10009533_06400</name>
</gene>
<evidence type="ECO:0000313" key="2">
    <source>
        <dbReference type="EMBL" id="GAA0510292.1"/>
    </source>
</evidence>
<organism evidence="2 3">
    <name type="scientific">Saccharopolyspora erythraea</name>
    <name type="common">Streptomyces erythraeus</name>
    <dbReference type="NCBI Taxonomy" id="1836"/>
    <lineage>
        <taxon>Bacteria</taxon>
        <taxon>Bacillati</taxon>
        <taxon>Actinomycetota</taxon>
        <taxon>Actinomycetes</taxon>
        <taxon>Pseudonocardiales</taxon>
        <taxon>Pseudonocardiaceae</taxon>
        <taxon>Saccharopolyspora</taxon>
    </lineage>
</organism>